<dbReference type="InterPro" id="IPR001680">
    <property type="entry name" value="WD40_rpt"/>
</dbReference>
<feature type="region of interest" description="Disordered" evidence="4">
    <location>
        <begin position="111"/>
        <end position="148"/>
    </location>
</feature>
<evidence type="ECO:0000256" key="1">
    <source>
        <dbReference type="ARBA" id="ARBA00022574"/>
    </source>
</evidence>
<dbReference type="InterPro" id="IPR015943">
    <property type="entry name" value="WD40/YVTN_repeat-like_dom_sf"/>
</dbReference>
<dbReference type="PROSITE" id="PS50082">
    <property type="entry name" value="WD_REPEATS_2"/>
    <property type="match status" value="2"/>
</dbReference>
<feature type="repeat" description="WD" evidence="3">
    <location>
        <begin position="362"/>
        <end position="397"/>
    </location>
</feature>
<feature type="region of interest" description="Disordered" evidence="4">
    <location>
        <begin position="1"/>
        <end position="35"/>
    </location>
</feature>
<keyword evidence="1 3" id="KW-0853">WD repeat</keyword>
<dbReference type="STRING" id="280699.M1VA19"/>
<evidence type="ECO:0000313" key="7">
    <source>
        <dbReference type="Proteomes" id="UP000007014"/>
    </source>
</evidence>
<evidence type="ECO:0000313" key="6">
    <source>
        <dbReference type="EMBL" id="BAM78887.1"/>
    </source>
</evidence>
<evidence type="ECO:0000256" key="2">
    <source>
        <dbReference type="ARBA" id="ARBA00022737"/>
    </source>
</evidence>
<feature type="compositionally biased region" description="Basic residues" evidence="4">
    <location>
        <begin position="1"/>
        <end position="10"/>
    </location>
</feature>
<dbReference type="GO" id="GO:0042254">
    <property type="term" value="P:ribosome biogenesis"/>
    <property type="evidence" value="ECO:0007669"/>
    <property type="project" value="TreeGrafter"/>
</dbReference>
<dbReference type="Gramene" id="CMB073CT">
    <property type="protein sequence ID" value="CMB073CT"/>
    <property type="gene ID" value="CMB073C"/>
</dbReference>
<evidence type="ECO:0000259" key="5">
    <source>
        <dbReference type="Pfam" id="PF12265"/>
    </source>
</evidence>
<sequence>MPKGLRRKGAAQRSNFPSTSASKNTSCRRKTKTGTGSVYTESTETVYDLSVYKQLHRLTLEWPCLSFDWCRVPENFKDDGELWLLLGSQARFADANALYLLHLSGLALTASDGSSSSSGSDSETESEIVVDSSDLERADDRSTRRRRPKISAVRIPRGECTNRVRCLPQAPHVAACWGESSGVSIFNLADALTALPPQAADTVPFREALPTEPVFRLLDRSGQEGFALDWSTLQVGMLAVGDIYGQLAIIQSNESGWAILQPNGDRMLRLHGASIEDLQWSPTEPSLIASCSCDRSIKVLDLRAANRPAIELTEAHPCDVNAIAWNRRYPKQIISGDDQGQIHVWDLRMSGSIEGSTPVASLSYHKDPIYSLEWNRIEPSMFCATCGDGSVSIWDLSLEPLFEEDPARLDRKCDGLASSDSVDDIPAQLLFLHEGLKSAKEAHWIETSSQMDCLAALGQVGLHILLPSNIYAENS</sequence>
<protein>
    <submittedName>
        <fullName evidence="6">Similar to ribosome assembly protein RRB1</fullName>
    </submittedName>
</protein>
<dbReference type="InterPro" id="IPR036322">
    <property type="entry name" value="WD40_repeat_dom_sf"/>
</dbReference>
<dbReference type="AlphaFoldDB" id="M1VA19"/>
<organism evidence="6 7">
    <name type="scientific">Cyanidioschyzon merolae (strain NIES-3377 / 10D)</name>
    <name type="common">Unicellular red alga</name>
    <dbReference type="NCBI Taxonomy" id="280699"/>
    <lineage>
        <taxon>Eukaryota</taxon>
        <taxon>Rhodophyta</taxon>
        <taxon>Bangiophyceae</taxon>
        <taxon>Cyanidiales</taxon>
        <taxon>Cyanidiaceae</taxon>
        <taxon>Cyanidioschyzon</taxon>
    </lineage>
</organism>
<dbReference type="GO" id="GO:0005730">
    <property type="term" value="C:nucleolus"/>
    <property type="evidence" value="ECO:0007669"/>
    <property type="project" value="TreeGrafter"/>
</dbReference>
<dbReference type="OrthoDB" id="2161379at2759"/>
<dbReference type="GeneID" id="16992279"/>
<dbReference type="SMART" id="SM00320">
    <property type="entry name" value="WD40"/>
    <property type="match status" value="3"/>
</dbReference>
<dbReference type="OMA" id="SYIGHTA"/>
<name>M1VA19_CYAM1</name>
<dbReference type="Proteomes" id="UP000007014">
    <property type="component" value="Chromosome 2"/>
</dbReference>
<dbReference type="PANTHER" id="PTHR45903:SF1">
    <property type="entry name" value="GLUTAMATE-RICH WD REPEAT-CONTAINING PROTEIN 1"/>
    <property type="match status" value="1"/>
</dbReference>
<accession>M1VA19</accession>
<dbReference type="Pfam" id="PF12265">
    <property type="entry name" value="CAF1C_H4-bd"/>
    <property type="match status" value="1"/>
</dbReference>
<dbReference type="EMBL" id="AP006484">
    <property type="protein sequence ID" value="BAM78887.1"/>
    <property type="molecule type" value="Genomic_DNA"/>
</dbReference>
<dbReference type="PANTHER" id="PTHR45903">
    <property type="entry name" value="GLUTAMATE-RICH WD REPEAT-CONTAINING PROTEIN 1"/>
    <property type="match status" value="1"/>
</dbReference>
<dbReference type="HOGENOM" id="CLU_025272_2_1_1"/>
<dbReference type="Pfam" id="PF00400">
    <property type="entry name" value="WD40"/>
    <property type="match status" value="3"/>
</dbReference>
<reference evidence="6 7" key="2">
    <citation type="journal article" date="2007" name="BMC Biol.">
        <title>A 100%-complete sequence reveals unusually simple genomic features in the hot-spring red alga Cyanidioschyzon merolae.</title>
        <authorList>
            <person name="Nozaki H."/>
            <person name="Takano H."/>
            <person name="Misumi O."/>
            <person name="Terasawa K."/>
            <person name="Matsuzaki M."/>
            <person name="Maruyama S."/>
            <person name="Nishida K."/>
            <person name="Yagisawa F."/>
            <person name="Yoshida Y."/>
            <person name="Fujiwara T."/>
            <person name="Takio S."/>
            <person name="Tamura K."/>
            <person name="Chung S.J."/>
            <person name="Nakamura S."/>
            <person name="Kuroiwa H."/>
            <person name="Tanaka K."/>
            <person name="Sato N."/>
            <person name="Kuroiwa T."/>
        </authorList>
    </citation>
    <scope>NUCLEOTIDE SEQUENCE [LARGE SCALE GENOMIC DNA]</scope>
    <source>
        <strain evidence="6 7">10D</strain>
    </source>
</reference>
<proteinExistence type="predicted"/>
<dbReference type="SUPFAM" id="SSF50978">
    <property type="entry name" value="WD40 repeat-like"/>
    <property type="match status" value="1"/>
</dbReference>
<feature type="domain" description="Histone-binding protein RBBP4-like N-terminal" evidence="5">
    <location>
        <begin position="45"/>
        <end position="105"/>
    </location>
</feature>
<evidence type="ECO:0000256" key="3">
    <source>
        <dbReference type="PROSITE-ProRule" id="PRU00221"/>
    </source>
</evidence>
<feature type="repeat" description="WD" evidence="3">
    <location>
        <begin position="313"/>
        <end position="348"/>
    </location>
</feature>
<dbReference type="RefSeq" id="XP_005535173.1">
    <property type="nucleotide sequence ID" value="XM_005535116.1"/>
</dbReference>
<feature type="compositionally biased region" description="Low complexity" evidence="4">
    <location>
        <begin position="111"/>
        <end position="121"/>
    </location>
</feature>
<keyword evidence="7" id="KW-1185">Reference proteome</keyword>
<keyword evidence="2" id="KW-0677">Repeat</keyword>
<evidence type="ECO:0000256" key="4">
    <source>
        <dbReference type="SAM" id="MobiDB-lite"/>
    </source>
</evidence>
<dbReference type="InterPro" id="IPR051972">
    <property type="entry name" value="Glutamate-rich_WD_repeat"/>
</dbReference>
<gene>
    <name evidence="6" type="ORF">CYME_CMB073C</name>
</gene>
<reference evidence="6 7" key="1">
    <citation type="journal article" date="2004" name="Nature">
        <title>Genome sequence of the ultrasmall unicellular red alga Cyanidioschyzon merolae 10D.</title>
        <authorList>
            <person name="Matsuzaki M."/>
            <person name="Misumi O."/>
            <person name="Shin-i T."/>
            <person name="Maruyama S."/>
            <person name="Takahara M."/>
            <person name="Miyagishima S."/>
            <person name="Mori T."/>
            <person name="Nishida K."/>
            <person name="Yagisawa F."/>
            <person name="Nishida K."/>
            <person name="Yoshida Y."/>
            <person name="Nishimura Y."/>
            <person name="Nakao S."/>
            <person name="Kobayashi T."/>
            <person name="Momoyama Y."/>
            <person name="Higashiyama T."/>
            <person name="Minoda A."/>
            <person name="Sano M."/>
            <person name="Nomoto H."/>
            <person name="Oishi K."/>
            <person name="Hayashi H."/>
            <person name="Ohta F."/>
            <person name="Nishizaka S."/>
            <person name="Haga S."/>
            <person name="Miura S."/>
            <person name="Morishita T."/>
            <person name="Kabeya Y."/>
            <person name="Terasawa K."/>
            <person name="Suzuki Y."/>
            <person name="Ishii Y."/>
            <person name="Asakawa S."/>
            <person name="Takano H."/>
            <person name="Ohta N."/>
            <person name="Kuroiwa H."/>
            <person name="Tanaka K."/>
            <person name="Shimizu N."/>
            <person name="Sugano S."/>
            <person name="Sato N."/>
            <person name="Nozaki H."/>
            <person name="Ogasawara N."/>
            <person name="Kohara Y."/>
            <person name="Kuroiwa T."/>
        </authorList>
    </citation>
    <scope>NUCLEOTIDE SEQUENCE [LARGE SCALE GENOMIC DNA]</scope>
    <source>
        <strain evidence="6 7">10D</strain>
    </source>
</reference>
<feature type="compositionally biased region" description="Polar residues" evidence="4">
    <location>
        <begin position="12"/>
        <end position="25"/>
    </location>
</feature>
<dbReference type="KEGG" id="cme:CYME_CMB073C"/>
<dbReference type="eggNOG" id="KOG0302">
    <property type="taxonomic scope" value="Eukaryota"/>
</dbReference>
<dbReference type="InterPro" id="IPR022052">
    <property type="entry name" value="Histone-bd_RBBP4-like_N"/>
</dbReference>
<dbReference type="Gene3D" id="2.130.10.10">
    <property type="entry name" value="YVTN repeat-like/Quinoprotein amine dehydrogenase"/>
    <property type="match status" value="1"/>
</dbReference>